<keyword evidence="2" id="KW-0964">Secreted</keyword>
<evidence type="ECO:0000313" key="11">
    <source>
        <dbReference type="EMBL" id="KAG8560328.1"/>
    </source>
</evidence>
<feature type="chain" id="PRO_5043106479" description="Pentraxin family member" evidence="9">
    <location>
        <begin position="17"/>
        <end position="221"/>
    </location>
</feature>
<evidence type="ECO:0000313" key="12">
    <source>
        <dbReference type="Proteomes" id="UP000824782"/>
    </source>
</evidence>
<gene>
    <name evidence="11" type="ORF">GDO81_014922</name>
</gene>
<evidence type="ECO:0000256" key="7">
    <source>
        <dbReference type="ARBA" id="ARBA00038102"/>
    </source>
</evidence>
<dbReference type="FunFam" id="2.60.120.200:FF:000070">
    <property type="entry name" value="Serum amyloid P-component"/>
    <property type="match status" value="1"/>
</dbReference>
<accession>A0AAV7AJQ1</accession>
<dbReference type="GO" id="GO:0005576">
    <property type="term" value="C:extracellular region"/>
    <property type="evidence" value="ECO:0007669"/>
    <property type="project" value="UniProtKB-SubCell"/>
</dbReference>
<reference evidence="11" key="1">
    <citation type="thesis" date="2020" institute="ProQuest LLC" country="789 East Eisenhower Parkway, Ann Arbor, MI, USA">
        <title>Comparative Genomics and Chromosome Evolution.</title>
        <authorList>
            <person name="Mudd A.B."/>
        </authorList>
    </citation>
    <scope>NUCLEOTIDE SEQUENCE</scope>
    <source>
        <strain evidence="11">237g6f4</strain>
        <tissue evidence="11">Blood</tissue>
    </source>
</reference>
<evidence type="ECO:0000256" key="6">
    <source>
        <dbReference type="ARBA" id="ARBA00023157"/>
    </source>
</evidence>
<dbReference type="Pfam" id="PF00354">
    <property type="entry name" value="Pentaxin"/>
    <property type="match status" value="1"/>
</dbReference>
<dbReference type="PANTHER" id="PTHR45869">
    <property type="entry name" value="C-REACTIVE PROTEIN-RELATED"/>
    <property type="match status" value="1"/>
</dbReference>
<comment type="similarity">
    <text evidence="7 9">Belongs to the pentraxin family.</text>
</comment>
<dbReference type="PRINTS" id="PR00895">
    <property type="entry name" value="PENTAXIN"/>
</dbReference>
<dbReference type="AlphaFoldDB" id="A0AAV7AJQ1"/>
<dbReference type="Gene3D" id="2.60.120.200">
    <property type="match status" value="1"/>
</dbReference>
<evidence type="ECO:0000256" key="2">
    <source>
        <dbReference type="ARBA" id="ARBA00022525"/>
    </source>
</evidence>
<evidence type="ECO:0000256" key="9">
    <source>
        <dbReference type="RuleBase" id="RU362112"/>
    </source>
</evidence>
<dbReference type="InterPro" id="IPR013320">
    <property type="entry name" value="ConA-like_dom_sf"/>
</dbReference>
<keyword evidence="5 9" id="KW-0106">Calcium</keyword>
<evidence type="ECO:0000259" key="10">
    <source>
        <dbReference type="PROSITE" id="PS51828"/>
    </source>
</evidence>
<name>A0AAV7AJQ1_ENGPU</name>
<keyword evidence="4 9" id="KW-0732">Signal</keyword>
<evidence type="ECO:0000256" key="3">
    <source>
        <dbReference type="ARBA" id="ARBA00022723"/>
    </source>
</evidence>
<feature type="signal peptide" evidence="9">
    <location>
        <begin position="1"/>
        <end position="16"/>
    </location>
</feature>
<comment type="subcellular location">
    <subcellularLocation>
        <location evidence="1 9">Secreted</location>
    </subcellularLocation>
</comment>
<proteinExistence type="inferred from homology"/>
<comment type="caution">
    <text evidence="8">Lacks conserved residue(s) required for the propagation of feature annotation.</text>
</comment>
<dbReference type="PROSITE" id="PS51828">
    <property type="entry name" value="PTX_2"/>
    <property type="match status" value="1"/>
</dbReference>
<comment type="caution">
    <text evidence="11">The sequence shown here is derived from an EMBL/GenBank/DDBJ whole genome shotgun (WGS) entry which is preliminary data.</text>
</comment>
<protein>
    <recommendedName>
        <fullName evidence="9">Pentraxin family member</fullName>
    </recommendedName>
</protein>
<evidence type="ECO:0000256" key="4">
    <source>
        <dbReference type="ARBA" id="ARBA00022729"/>
    </source>
</evidence>
<evidence type="ECO:0000256" key="5">
    <source>
        <dbReference type="ARBA" id="ARBA00022837"/>
    </source>
</evidence>
<feature type="domain" description="Pentraxin (PTX)" evidence="10">
    <location>
        <begin position="19"/>
        <end position="219"/>
    </location>
</feature>
<evidence type="ECO:0000256" key="1">
    <source>
        <dbReference type="ARBA" id="ARBA00004613"/>
    </source>
</evidence>
<sequence length="221" mass="24783">MKNFLILFALLSGCVAFEGKNIIIFPKQTATDHVILTPTLVKPLDQFTICLRSYTDLTQEHAIISIALPGTGNYNAFIIYPKPPNSYYIFINQEEVIFKVDSGVVEWKNTCVTWDSETGLVQLWINGKRYPRKGTKTGSPIGPRMSVVLGQEQDSFGGGFDAKQSFQGEIYDVHMWDYVLPSNTLSIFCYSDLSGNIFDWKNGTQVRKGGVITKVYDITNA</sequence>
<organism evidence="11 12">
    <name type="scientific">Engystomops pustulosus</name>
    <name type="common">Tungara frog</name>
    <name type="synonym">Physalaemus pustulosus</name>
    <dbReference type="NCBI Taxonomy" id="76066"/>
    <lineage>
        <taxon>Eukaryota</taxon>
        <taxon>Metazoa</taxon>
        <taxon>Chordata</taxon>
        <taxon>Craniata</taxon>
        <taxon>Vertebrata</taxon>
        <taxon>Euteleostomi</taxon>
        <taxon>Amphibia</taxon>
        <taxon>Batrachia</taxon>
        <taxon>Anura</taxon>
        <taxon>Neobatrachia</taxon>
        <taxon>Hyloidea</taxon>
        <taxon>Leptodactylidae</taxon>
        <taxon>Leiuperinae</taxon>
        <taxon>Engystomops</taxon>
    </lineage>
</organism>
<dbReference type="PANTHER" id="PTHR45869:SF7">
    <property type="entry name" value="C-REACTIVE PROTEIN"/>
    <property type="match status" value="1"/>
</dbReference>
<comment type="cofactor">
    <cofactor evidence="9">
        <name>Ca(2+)</name>
        <dbReference type="ChEBI" id="CHEBI:29108"/>
    </cofactor>
    <text evidence="9">Binds 2 calcium ions per subunit.</text>
</comment>
<dbReference type="InterPro" id="IPR001759">
    <property type="entry name" value="PTX_dom"/>
</dbReference>
<keyword evidence="6" id="KW-1015">Disulfide bond</keyword>
<dbReference type="Proteomes" id="UP000824782">
    <property type="component" value="Unassembled WGS sequence"/>
</dbReference>
<keyword evidence="3 9" id="KW-0479">Metal-binding</keyword>
<dbReference type="InterPro" id="IPR051005">
    <property type="entry name" value="Pentraxin_domain"/>
</dbReference>
<dbReference type="SMART" id="SM00159">
    <property type="entry name" value="PTX"/>
    <property type="match status" value="1"/>
</dbReference>
<evidence type="ECO:0000256" key="8">
    <source>
        <dbReference type="PROSITE-ProRule" id="PRU01172"/>
    </source>
</evidence>
<dbReference type="SUPFAM" id="SSF49899">
    <property type="entry name" value="Concanavalin A-like lectins/glucanases"/>
    <property type="match status" value="1"/>
</dbReference>
<dbReference type="EMBL" id="WNYA01000007">
    <property type="protein sequence ID" value="KAG8560328.1"/>
    <property type="molecule type" value="Genomic_DNA"/>
</dbReference>
<keyword evidence="12" id="KW-1185">Reference proteome</keyword>
<comment type="subunit">
    <text evidence="9">Homopentamer. Pentaxin (or pentraxin) have a discoid arrangement of 5 non-covalently bound subunits.</text>
</comment>
<dbReference type="GO" id="GO:0046872">
    <property type="term" value="F:metal ion binding"/>
    <property type="evidence" value="ECO:0007669"/>
    <property type="project" value="UniProtKB-KW"/>
</dbReference>